<keyword evidence="3" id="KW-1185">Reference proteome</keyword>
<sequence>MPASPLSCAFTGQRAAPCTAGVPGTAPRTPTPQARAQARPARRLRGAALCALALLAGCAGSTTPGGTVQISDVHAYRNVFSWNDGGSMTFYYAVVEQDGVAAVCGAWSRAGKGSSVPDYEFFGALAVDTAGDRLVRNPDFFLFTGTAERGEINGTTLACGKTATPWSEAYAATTPELVMIKTRFRS</sequence>
<feature type="region of interest" description="Disordered" evidence="1">
    <location>
        <begin position="16"/>
        <end position="38"/>
    </location>
</feature>
<dbReference type="Proteomes" id="UP000305888">
    <property type="component" value="Chromosome"/>
</dbReference>
<gene>
    <name evidence="2" type="ORF">FDP22_11045</name>
</gene>
<feature type="compositionally biased region" description="Low complexity" evidence="1">
    <location>
        <begin position="23"/>
        <end position="38"/>
    </location>
</feature>
<accession>A0A5B8FTZ4</accession>
<dbReference type="OrthoDB" id="7742414at2"/>
<name>A0A5B8FTZ4_9RHOB</name>
<evidence type="ECO:0000313" key="2">
    <source>
        <dbReference type="EMBL" id="QDL92266.1"/>
    </source>
</evidence>
<evidence type="ECO:0000256" key="1">
    <source>
        <dbReference type="SAM" id="MobiDB-lite"/>
    </source>
</evidence>
<dbReference type="RefSeq" id="WP_138572927.1">
    <property type="nucleotide sequence ID" value="NZ_CP040818.1"/>
</dbReference>
<organism evidence="2 3">
    <name type="scientific">Paroceanicella profunda</name>
    <dbReference type="NCBI Taxonomy" id="2579971"/>
    <lineage>
        <taxon>Bacteria</taxon>
        <taxon>Pseudomonadati</taxon>
        <taxon>Pseudomonadota</taxon>
        <taxon>Alphaproteobacteria</taxon>
        <taxon>Rhodobacterales</taxon>
        <taxon>Paracoccaceae</taxon>
        <taxon>Paroceanicella</taxon>
    </lineage>
</organism>
<dbReference type="AlphaFoldDB" id="A0A5B8FTZ4"/>
<dbReference type="KEGG" id="ppru:FDP22_11045"/>
<evidence type="ECO:0000313" key="3">
    <source>
        <dbReference type="Proteomes" id="UP000305888"/>
    </source>
</evidence>
<protein>
    <submittedName>
        <fullName evidence="2">Uncharacterized protein</fullName>
    </submittedName>
</protein>
<proteinExistence type="predicted"/>
<dbReference type="EMBL" id="CP040818">
    <property type="protein sequence ID" value="QDL92266.1"/>
    <property type="molecule type" value="Genomic_DNA"/>
</dbReference>
<reference evidence="2 3" key="1">
    <citation type="submission" date="2019-06" db="EMBL/GenBank/DDBJ databases">
        <title>Genome sequence of Rhodobacteraceae bacterium D4M1.</title>
        <authorList>
            <person name="Cao J."/>
        </authorList>
    </citation>
    <scope>NUCLEOTIDE SEQUENCE [LARGE SCALE GENOMIC DNA]</scope>
    <source>
        <strain evidence="2 3">D4M1</strain>
    </source>
</reference>